<dbReference type="GO" id="GO:0006782">
    <property type="term" value="P:protoporphyrinogen IX biosynthetic process"/>
    <property type="evidence" value="ECO:0007669"/>
    <property type="project" value="UniProtKB-UniRule"/>
</dbReference>
<gene>
    <name evidence="8" type="ORF">QE152_g4663</name>
</gene>
<keyword evidence="4 6" id="KW-0663">Pyridoxal phosphate</keyword>
<comment type="caution">
    <text evidence="8">The sequence shown here is derived from an EMBL/GenBank/DDBJ whole genome shotgun (WGS) entry which is preliminary data.</text>
</comment>
<comment type="cofactor">
    <cofactor evidence="1 6">
        <name>pyridoxal 5'-phosphate</name>
        <dbReference type="ChEBI" id="CHEBI:597326"/>
    </cofactor>
</comment>
<dbReference type="GO" id="GO:0042541">
    <property type="term" value="P:hemoglobin biosynthetic process"/>
    <property type="evidence" value="ECO:0007669"/>
    <property type="project" value="TreeGrafter"/>
</dbReference>
<dbReference type="GO" id="GO:0003870">
    <property type="term" value="F:5-aminolevulinate synthase activity"/>
    <property type="evidence" value="ECO:0007669"/>
    <property type="project" value="UniProtKB-EC"/>
</dbReference>
<evidence type="ECO:0000256" key="2">
    <source>
        <dbReference type="ARBA" id="ARBA00008392"/>
    </source>
</evidence>
<accession>A0AAW1MU61</accession>
<name>A0AAW1MU61_POPJA</name>
<dbReference type="InterPro" id="IPR015421">
    <property type="entry name" value="PyrdxlP-dep_Trfase_major"/>
</dbReference>
<keyword evidence="9" id="KW-1185">Reference proteome</keyword>
<dbReference type="NCBIfam" id="TIGR01821">
    <property type="entry name" value="5aminolev_synth"/>
    <property type="match status" value="1"/>
</dbReference>
<dbReference type="InterPro" id="IPR050087">
    <property type="entry name" value="AON_synthase_class-II"/>
</dbReference>
<dbReference type="GO" id="GO:0005739">
    <property type="term" value="C:mitochondrion"/>
    <property type="evidence" value="ECO:0007669"/>
    <property type="project" value="TreeGrafter"/>
</dbReference>
<dbReference type="Gene3D" id="3.90.1150.10">
    <property type="entry name" value="Aspartate Aminotransferase, domain 1"/>
    <property type="match status" value="1"/>
</dbReference>
<comment type="similarity">
    <text evidence="2 6">Belongs to the class-II pyridoxal-phosphate-dependent aminotransferase family.</text>
</comment>
<evidence type="ECO:0000256" key="1">
    <source>
        <dbReference type="ARBA" id="ARBA00001933"/>
    </source>
</evidence>
<keyword evidence="3 6" id="KW-0808">Transferase</keyword>
<evidence type="ECO:0000256" key="6">
    <source>
        <dbReference type="RuleBase" id="RU910713"/>
    </source>
</evidence>
<keyword evidence="6" id="KW-0350">Heme biosynthesis</keyword>
<dbReference type="FunFam" id="3.40.640.10:FF:000006">
    <property type="entry name" value="5-aminolevulinate synthase, mitochondrial"/>
    <property type="match status" value="1"/>
</dbReference>
<dbReference type="AlphaFoldDB" id="A0AAW1MU61"/>
<reference evidence="8 9" key="1">
    <citation type="journal article" date="2024" name="BMC Genomics">
        <title>De novo assembly and annotation of Popillia japonica's genome with initial clues to its potential as an invasive pest.</title>
        <authorList>
            <person name="Cucini C."/>
            <person name="Boschi S."/>
            <person name="Funari R."/>
            <person name="Cardaioli E."/>
            <person name="Iannotti N."/>
            <person name="Marturano G."/>
            <person name="Paoli F."/>
            <person name="Bruttini M."/>
            <person name="Carapelli A."/>
            <person name="Frati F."/>
            <person name="Nardi F."/>
        </authorList>
    </citation>
    <scope>NUCLEOTIDE SEQUENCE [LARGE SCALE GENOMIC DNA]</scope>
    <source>
        <strain evidence="8">DMR45628</strain>
    </source>
</reference>
<dbReference type="Gene3D" id="3.40.640.10">
    <property type="entry name" value="Type I PLP-dependent aspartate aminotransferase-like (Major domain)"/>
    <property type="match status" value="1"/>
</dbReference>
<comment type="pathway">
    <text evidence="6">Porphyrin-containing compound metabolism; protoporphyrin-IX biosynthesis; 5-aminolevulinate from glycine: step 1/1.</text>
</comment>
<dbReference type="InterPro" id="IPR015422">
    <property type="entry name" value="PyrdxlP-dep_Trfase_small"/>
</dbReference>
<dbReference type="PANTHER" id="PTHR13693">
    <property type="entry name" value="CLASS II AMINOTRANSFERASE/8-AMINO-7-OXONONANOATE SYNTHASE"/>
    <property type="match status" value="1"/>
</dbReference>
<dbReference type="EC" id="2.3.1.37" evidence="6"/>
<proteinExistence type="inferred from homology"/>
<dbReference type="InterPro" id="IPR015424">
    <property type="entry name" value="PyrdxlP-dep_Trfase"/>
</dbReference>
<dbReference type="CDD" id="cd06454">
    <property type="entry name" value="KBL_like"/>
    <property type="match status" value="1"/>
</dbReference>
<dbReference type="PANTHER" id="PTHR13693:SF102">
    <property type="entry name" value="2-AMINO-3-KETOBUTYRATE COENZYME A LIGASE, MITOCHONDRIAL"/>
    <property type="match status" value="1"/>
</dbReference>
<feature type="domain" description="Aminotransferase class I/classII large" evidence="7">
    <location>
        <begin position="171"/>
        <end position="515"/>
    </location>
</feature>
<protein>
    <recommendedName>
        <fullName evidence="6">5-aminolevulinate synthase</fullName>
        <ecNumber evidence="6">2.3.1.37</ecNumber>
    </recommendedName>
    <alternativeName>
        <fullName evidence="6">5-aminolevulinic acid synthase</fullName>
    </alternativeName>
    <alternativeName>
        <fullName evidence="6">Delta-ALA synthase</fullName>
    </alternativeName>
    <alternativeName>
        <fullName evidence="6">Delta-aminolevulinate synthase</fullName>
    </alternativeName>
</protein>
<sequence>MLTAAAFHNLTTCSKYLFGKSYSSYWKQIAANKMPCPFLTRLTSTYVRNYGPALLKMYGNQCPVMSKALHTLETESKPHTKVEQQSPTNACPFLSAVNNVVKEVDKQDVIELNESTNQESTKDAFPYEQFFQQQIIKKKKDHSYRIFKKVNRLAGPGQFPNALEYSWGEKPIVVWCSNDYLGMSCHPEVKNSVREALDKYGAGAGGTRNISGNSVYHEKLEKRLAELHQKEGALLFSSCYVANDSTLFTLAKALPGCHIFSDEGNHASMIQGIRNSRVPKHIFRHNDPQHLEEMLQKVDRDIPKIVAFETVHSMSGAVCPLEELCDIAHAYGALTFVDEVHAVGLYGNHGAGIGERDGQLHKMDIISGTLGKAFGNVGGYIAASGTLVDMIRSYAAGFIFTTSLPPTVLAGSLRAVEILASPEGVALRKRHQENVKYLRNTLLRFGFPVEHTPSHIIPVKIGNPLQCSTVSDRLLKERGHYVQAINYPTVARGQEKLRLAPTPYHTKELMDLLVHDLLDIWHDMKLPLNGLQCKNECEFCRQPILFDYFESRTRQKYVKDVVCQIPNCPQLVRAL</sequence>
<evidence type="ECO:0000256" key="4">
    <source>
        <dbReference type="ARBA" id="ARBA00022898"/>
    </source>
</evidence>
<dbReference type="GO" id="GO:0048821">
    <property type="term" value="P:erythrocyte development"/>
    <property type="evidence" value="ECO:0007669"/>
    <property type="project" value="TreeGrafter"/>
</dbReference>
<dbReference type="EMBL" id="JASPKY010000025">
    <property type="protein sequence ID" value="KAK9751866.1"/>
    <property type="molecule type" value="Genomic_DNA"/>
</dbReference>
<dbReference type="SUPFAM" id="SSF53383">
    <property type="entry name" value="PLP-dependent transferases"/>
    <property type="match status" value="1"/>
</dbReference>
<organism evidence="8 9">
    <name type="scientific">Popillia japonica</name>
    <name type="common">Japanese beetle</name>
    <dbReference type="NCBI Taxonomy" id="7064"/>
    <lineage>
        <taxon>Eukaryota</taxon>
        <taxon>Metazoa</taxon>
        <taxon>Ecdysozoa</taxon>
        <taxon>Arthropoda</taxon>
        <taxon>Hexapoda</taxon>
        <taxon>Insecta</taxon>
        <taxon>Pterygota</taxon>
        <taxon>Neoptera</taxon>
        <taxon>Endopterygota</taxon>
        <taxon>Coleoptera</taxon>
        <taxon>Polyphaga</taxon>
        <taxon>Scarabaeiformia</taxon>
        <taxon>Scarabaeidae</taxon>
        <taxon>Rutelinae</taxon>
        <taxon>Popillia</taxon>
    </lineage>
</organism>
<evidence type="ECO:0000313" key="9">
    <source>
        <dbReference type="Proteomes" id="UP001458880"/>
    </source>
</evidence>
<evidence type="ECO:0000256" key="5">
    <source>
        <dbReference type="ARBA" id="ARBA00023315"/>
    </source>
</evidence>
<dbReference type="InterPro" id="IPR004839">
    <property type="entry name" value="Aminotransferase_I/II_large"/>
</dbReference>
<dbReference type="InterPro" id="IPR010961">
    <property type="entry name" value="4pyrrol_synth_NH2levulA_synth"/>
</dbReference>
<keyword evidence="5 6" id="KW-0012">Acyltransferase</keyword>
<dbReference type="Proteomes" id="UP001458880">
    <property type="component" value="Unassembled WGS sequence"/>
</dbReference>
<evidence type="ECO:0000313" key="8">
    <source>
        <dbReference type="EMBL" id="KAK9751866.1"/>
    </source>
</evidence>
<dbReference type="Pfam" id="PF00155">
    <property type="entry name" value="Aminotran_1_2"/>
    <property type="match status" value="1"/>
</dbReference>
<comment type="catalytic activity">
    <reaction evidence="6">
        <text>succinyl-CoA + glycine + H(+) = 5-aminolevulinate + CO2 + CoA</text>
        <dbReference type="Rhea" id="RHEA:12921"/>
        <dbReference type="ChEBI" id="CHEBI:15378"/>
        <dbReference type="ChEBI" id="CHEBI:16526"/>
        <dbReference type="ChEBI" id="CHEBI:57287"/>
        <dbReference type="ChEBI" id="CHEBI:57292"/>
        <dbReference type="ChEBI" id="CHEBI:57305"/>
        <dbReference type="ChEBI" id="CHEBI:356416"/>
        <dbReference type="EC" id="2.3.1.37"/>
    </reaction>
</comment>
<dbReference type="GO" id="GO:0030170">
    <property type="term" value="F:pyridoxal phosphate binding"/>
    <property type="evidence" value="ECO:0007669"/>
    <property type="project" value="UniProtKB-UniRule"/>
</dbReference>
<evidence type="ECO:0000259" key="7">
    <source>
        <dbReference type="Pfam" id="PF00155"/>
    </source>
</evidence>
<evidence type="ECO:0000256" key="3">
    <source>
        <dbReference type="ARBA" id="ARBA00022679"/>
    </source>
</evidence>